<accession>A0A382CP16</accession>
<proteinExistence type="predicted"/>
<evidence type="ECO:0008006" key="2">
    <source>
        <dbReference type="Google" id="ProtNLM"/>
    </source>
</evidence>
<dbReference type="EMBL" id="UINC01035450">
    <property type="protein sequence ID" value="SVB27870.1"/>
    <property type="molecule type" value="Genomic_DNA"/>
</dbReference>
<organism evidence="1">
    <name type="scientific">marine metagenome</name>
    <dbReference type="NCBI Taxonomy" id="408172"/>
    <lineage>
        <taxon>unclassified sequences</taxon>
        <taxon>metagenomes</taxon>
        <taxon>ecological metagenomes</taxon>
    </lineage>
</organism>
<reference evidence="1" key="1">
    <citation type="submission" date="2018-05" db="EMBL/GenBank/DDBJ databases">
        <authorList>
            <person name="Lanie J.A."/>
            <person name="Ng W.-L."/>
            <person name="Kazmierczak K.M."/>
            <person name="Andrzejewski T.M."/>
            <person name="Davidsen T.M."/>
            <person name="Wayne K.J."/>
            <person name="Tettelin H."/>
            <person name="Glass J.I."/>
            <person name="Rusch D."/>
            <person name="Podicherti R."/>
            <person name="Tsui H.-C.T."/>
            <person name="Winkler M.E."/>
        </authorList>
    </citation>
    <scope>NUCLEOTIDE SEQUENCE</scope>
</reference>
<evidence type="ECO:0000313" key="1">
    <source>
        <dbReference type="EMBL" id="SVB27870.1"/>
    </source>
</evidence>
<sequence length="263" mass="29338">MDYLTFSLTEVTDTRDLKTDEIIVGFNTRLLGDYDNNLKIDITDITQFIAEWPNDDGAPYTDIAPVTGEPPYFYSTPDKVTDLRDAMAFARLWRWSNEQMDTPYIATLQMGEPLDTKISSTGFSVTLPNNTRSGEIEVQSQSTIRLTNGETSEDGLFLSKINANGKHQIINFGLFKEPAERDHSELNFSVDDPAEKVDFSYRFFGSSGNLISSGSVSLFGSPLPTQFTLHQNSPNPFNPITTIAFDIPEPTYVEIAIYDLLGG</sequence>
<gene>
    <name evidence="1" type="ORF">METZ01_LOCUS180724</name>
</gene>
<name>A0A382CP16_9ZZZZ</name>
<dbReference type="AlphaFoldDB" id="A0A382CP16"/>
<protein>
    <recommendedName>
        <fullName evidence="2">Cohesin domain-containing protein</fullName>
    </recommendedName>
</protein>
<feature type="non-terminal residue" evidence="1">
    <location>
        <position position="263"/>
    </location>
</feature>